<dbReference type="InterPro" id="IPR008480">
    <property type="entry name" value="DUF761_pln"/>
</dbReference>
<dbReference type="SUPFAM" id="SSF141562">
    <property type="entry name" value="At5g01610-like"/>
    <property type="match status" value="1"/>
</dbReference>
<proteinExistence type="predicted"/>
<dbReference type="Gene3D" id="2.30.240.10">
    <property type="entry name" value="At5g01610-like"/>
    <property type="match status" value="1"/>
</dbReference>
<dbReference type="OrthoDB" id="755906at2759"/>
<organism evidence="2 3">
    <name type="scientific">Tetracentron sinense</name>
    <name type="common">Spur-leaf</name>
    <dbReference type="NCBI Taxonomy" id="13715"/>
    <lineage>
        <taxon>Eukaryota</taxon>
        <taxon>Viridiplantae</taxon>
        <taxon>Streptophyta</taxon>
        <taxon>Embryophyta</taxon>
        <taxon>Tracheophyta</taxon>
        <taxon>Spermatophyta</taxon>
        <taxon>Magnoliopsida</taxon>
        <taxon>Trochodendrales</taxon>
        <taxon>Trochodendraceae</taxon>
        <taxon>Tetracentron</taxon>
    </lineage>
</organism>
<dbReference type="PANTHER" id="PTHR31676:SF71">
    <property type="entry name" value="EXPRESSED PROTEIN"/>
    <property type="match status" value="1"/>
</dbReference>
<comment type="caution">
    <text evidence="2">The sequence shown here is derived from an EMBL/GenBank/DDBJ whole genome shotgun (WGS) entry which is preliminary data.</text>
</comment>
<reference evidence="2 3" key="1">
    <citation type="submission" date="2020-04" db="EMBL/GenBank/DDBJ databases">
        <title>Plant Genome Project.</title>
        <authorList>
            <person name="Zhang R.-G."/>
        </authorList>
    </citation>
    <scope>NUCLEOTIDE SEQUENCE [LARGE SCALE GENOMIC DNA]</scope>
    <source>
        <strain evidence="2">YNK0</strain>
        <tissue evidence="2">Leaf</tissue>
    </source>
</reference>
<dbReference type="EMBL" id="JABCRI010000007">
    <property type="protein sequence ID" value="KAF8403951.1"/>
    <property type="molecule type" value="Genomic_DNA"/>
</dbReference>
<dbReference type="Pfam" id="PF04398">
    <property type="entry name" value="DUF538"/>
    <property type="match status" value="1"/>
</dbReference>
<dbReference type="Pfam" id="PF05553">
    <property type="entry name" value="DUF761"/>
    <property type="match status" value="1"/>
</dbReference>
<evidence type="ECO:0000313" key="3">
    <source>
        <dbReference type="Proteomes" id="UP000655225"/>
    </source>
</evidence>
<dbReference type="InterPro" id="IPR036758">
    <property type="entry name" value="At5g01610-like"/>
</dbReference>
<accession>A0A835DHV2</accession>
<evidence type="ECO:0000313" key="2">
    <source>
        <dbReference type="EMBL" id="KAF8403951.1"/>
    </source>
</evidence>
<dbReference type="Proteomes" id="UP000655225">
    <property type="component" value="Unassembled WGS sequence"/>
</dbReference>
<dbReference type="InterPro" id="IPR007493">
    <property type="entry name" value="DUF538"/>
</dbReference>
<dbReference type="PANTHER" id="PTHR31676">
    <property type="entry name" value="T31J12.3 PROTEIN-RELATED"/>
    <property type="match status" value="1"/>
</dbReference>
<dbReference type="AlphaFoldDB" id="A0A835DHV2"/>
<protein>
    <submittedName>
        <fullName evidence="2">Uncharacterized protein</fullName>
    </submittedName>
</protein>
<keyword evidence="1" id="KW-0732">Signal</keyword>
<keyword evidence="3" id="KW-1185">Reference proteome</keyword>
<feature type="signal peptide" evidence="1">
    <location>
        <begin position="1"/>
        <end position="23"/>
    </location>
</feature>
<feature type="chain" id="PRO_5032578255" evidence="1">
    <location>
        <begin position="24"/>
        <end position="269"/>
    </location>
</feature>
<name>A0A835DHV2_TETSI</name>
<gene>
    <name evidence="2" type="ORF">HHK36_012058</name>
</gene>
<sequence>MLLRSKPLLGFLLFSMFFASTFAISSVSVSNGTTVYEILTDFGLPSGLLPDSVKDFSLSDDGSFVVDLEKPCYIQFDYLVYYDRRITGTLKYGSITHLNGIEVQRFLLWLNVDEIRVDLPPSDSIYFQVGWINKKLDVDQFQTVHSCRKGISCQGYWKDLLKIVGKLIANKKLDIDMMWCCKFCKLYYHILVMRAGKESREVSSCGSSRTRDSGVDIAERVNRRWLAVEVQRGDINELADAFIKNFHKQLKIQRDESFKCYEEMIARGT</sequence>
<evidence type="ECO:0000256" key="1">
    <source>
        <dbReference type="SAM" id="SignalP"/>
    </source>
</evidence>